<accession>A0A926KS12</accession>
<dbReference type="Proteomes" id="UP000650466">
    <property type="component" value="Unassembled WGS sequence"/>
</dbReference>
<dbReference type="EMBL" id="JACVVD010000004">
    <property type="protein sequence ID" value="MBD0381218.1"/>
    <property type="molecule type" value="Genomic_DNA"/>
</dbReference>
<proteinExistence type="predicted"/>
<keyword evidence="2" id="KW-1185">Reference proteome</keyword>
<organism evidence="1 2">
    <name type="scientific">Paenibacillus sedimenti</name>
    <dbReference type="NCBI Taxonomy" id="2770274"/>
    <lineage>
        <taxon>Bacteria</taxon>
        <taxon>Bacillati</taxon>
        <taxon>Bacillota</taxon>
        <taxon>Bacilli</taxon>
        <taxon>Bacillales</taxon>
        <taxon>Paenibacillaceae</taxon>
        <taxon>Paenibacillus</taxon>
    </lineage>
</organism>
<protein>
    <submittedName>
        <fullName evidence="1">Uncharacterized protein</fullName>
    </submittedName>
</protein>
<gene>
    <name evidence="1" type="ORF">ICC18_13925</name>
</gene>
<dbReference type="RefSeq" id="WP_188175013.1">
    <property type="nucleotide sequence ID" value="NZ_JACVVD010000004.1"/>
</dbReference>
<comment type="caution">
    <text evidence="1">The sequence shown here is derived from an EMBL/GenBank/DDBJ whole genome shotgun (WGS) entry which is preliminary data.</text>
</comment>
<sequence>MKKLQLLPLEAAIYEGFKAGKTYAQIKKETDDNRHNMTSRTNKLIEFGALIRTGGKRSFVYTVVPDIEYEIIQERRAQKELMIEVEDRLLDNLQVFELTEEQQQRLKENQHLGRTALAAKLGISKLQLNYVLDKKSTRPMNR</sequence>
<evidence type="ECO:0000313" key="2">
    <source>
        <dbReference type="Proteomes" id="UP000650466"/>
    </source>
</evidence>
<dbReference type="AlphaFoldDB" id="A0A926KS12"/>
<evidence type="ECO:0000313" key="1">
    <source>
        <dbReference type="EMBL" id="MBD0381218.1"/>
    </source>
</evidence>
<reference evidence="1" key="1">
    <citation type="submission" date="2020-09" db="EMBL/GenBank/DDBJ databases">
        <title>Draft Genome Sequence of Paenibacillus sp. WST5.</title>
        <authorList>
            <person name="Bao Z."/>
        </authorList>
    </citation>
    <scope>NUCLEOTIDE SEQUENCE</scope>
    <source>
        <strain evidence="1">WST5</strain>
    </source>
</reference>
<name>A0A926KS12_9BACL</name>